<evidence type="ECO:0000256" key="1">
    <source>
        <dbReference type="ARBA" id="ARBA00004651"/>
    </source>
</evidence>
<dbReference type="CDD" id="cd07340">
    <property type="entry name" value="M48B_Htpx_like"/>
    <property type="match status" value="1"/>
</dbReference>
<comment type="cofactor">
    <cofactor evidence="12">
        <name>Zn(2+)</name>
        <dbReference type="ChEBI" id="CHEBI:29105"/>
    </cofactor>
    <text evidence="12">Binds 1 zinc ion per subunit.</text>
</comment>
<proteinExistence type="inferred from homology"/>
<evidence type="ECO:0000256" key="6">
    <source>
        <dbReference type="ARBA" id="ARBA00022723"/>
    </source>
</evidence>
<evidence type="ECO:0000256" key="12">
    <source>
        <dbReference type="HAMAP-Rule" id="MF_00188"/>
    </source>
</evidence>
<feature type="binding site" evidence="12">
    <location>
        <position position="142"/>
    </location>
    <ligand>
        <name>Zn(2+)</name>
        <dbReference type="ChEBI" id="CHEBI:29105"/>
        <note>catalytic</note>
    </ligand>
</feature>
<dbReference type="PANTHER" id="PTHR43221">
    <property type="entry name" value="PROTEASE HTPX"/>
    <property type="match status" value="1"/>
</dbReference>
<dbReference type="InterPro" id="IPR001915">
    <property type="entry name" value="Peptidase_M48"/>
</dbReference>
<evidence type="ECO:0000256" key="5">
    <source>
        <dbReference type="ARBA" id="ARBA00022692"/>
    </source>
</evidence>
<feature type="binding site" evidence="12">
    <location>
        <position position="231"/>
    </location>
    <ligand>
        <name>Zn(2+)</name>
        <dbReference type="ChEBI" id="CHEBI:29105"/>
        <note>catalytic</note>
    </ligand>
</feature>
<feature type="transmembrane region" description="Helical" evidence="12">
    <location>
        <begin position="36"/>
        <end position="57"/>
    </location>
</feature>
<comment type="caution">
    <text evidence="14">The sequence shown here is derived from an EMBL/GenBank/DDBJ whole genome shotgun (WGS) entry which is preliminary data.</text>
</comment>
<evidence type="ECO:0000259" key="13">
    <source>
        <dbReference type="Pfam" id="PF01435"/>
    </source>
</evidence>
<gene>
    <name evidence="12 14" type="primary">htpX</name>
    <name evidence="14" type="ORF">GCM10022288_07170</name>
</gene>
<dbReference type="Proteomes" id="UP001500213">
    <property type="component" value="Unassembled WGS sequence"/>
</dbReference>
<dbReference type="PANTHER" id="PTHR43221:SF1">
    <property type="entry name" value="PROTEASE HTPX"/>
    <property type="match status" value="1"/>
</dbReference>
<dbReference type="GO" id="GO:0008237">
    <property type="term" value="F:metallopeptidase activity"/>
    <property type="evidence" value="ECO:0007669"/>
    <property type="project" value="UniProtKB-KW"/>
</dbReference>
<reference evidence="15" key="1">
    <citation type="journal article" date="2019" name="Int. J. Syst. Evol. Microbiol.">
        <title>The Global Catalogue of Microorganisms (GCM) 10K type strain sequencing project: providing services to taxonomists for standard genome sequencing and annotation.</title>
        <authorList>
            <consortium name="The Broad Institute Genomics Platform"/>
            <consortium name="The Broad Institute Genome Sequencing Center for Infectious Disease"/>
            <person name="Wu L."/>
            <person name="Ma J."/>
        </authorList>
    </citation>
    <scope>NUCLEOTIDE SEQUENCE [LARGE SCALE GENOMIC DNA]</scope>
    <source>
        <strain evidence="15">JCM 17593</strain>
    </source>
</reference>
<keyword evidence="15" id="KW-1185">Reference proteome</keyword>
<feature type="binding site" evidence="12">
    <location>
        <position position="146"/>
    </location>
    <ligand>
        <name>Zn(2+)</name>
        <dbReference type="ChEBI" id="CHEBI:29105"/>
        <note>catalytic</note>
    </ligand>
</feature>
<keyword evidence="8 12" id="KW-0862">Zinc</keyword>
<dbReference type="EMBL" id="BAABBX010000005">
    <property type="protein sequence ID" value="GAA4185324.1"/>
    <property type="molecule type" value="Genomic_DNA"/>
</dbReference>
<name>A0ABP8AK89_9MICO</name>
<sequence>MYRAIARNKRNTVFFILFFLVLVGLVSYAISYFQGGGWTITIVALVIAIAYAVLQYFTAGSQAVAMAGAVQLQQKSDHPVLWQTVENICISTGMPMPKIYIVNDPAPNAFATGRDPDHAVVAATTGLLEIMNPTELMAVMAHEMGHVRNYDIRVSTIVFGLVVAIGFIADIFIRMTFFGAVFGGGNSRGRSNSNGGGGGGNPIILILGLVAIVLAPILAALVQAAISRQREYLADATSAEITRFPEGLESALQKLGDYGRPMVRQNTSMAHLWIADPLRPSFTSRLFSTHPPIPDRIARLKKIGQGF</sequence>
<protein>
    <recommendedName>
        <fullName evidence="12">Protease HtpX homolog</fullName>
        <ecNumber evidence="12">3.4.24.-</ecNumber>
    </recommendedName>
</protein>
<keyword evidence="11 12" id="KW-0472">Membrane</keyword>
<dbReference type="Pfam" id="PF01435">
    <property type="entry name" value="Peptidase_M48"/>
    <property type="match status" value="1"/>
</dbReference>
<accession>A0ABP8AK89</accession>
<keyword evidence="7 12" id="KW-0378">Hydrolase</keyword>
<organism evidence="14 15">
    <name type="scientific">Gryllotalpicola kribbensis</name>
    <dbReference type="NCBI Taxonomy" id="993084"/>
    <lineage>
        <taxon>Bacteria</taxon>
        <taxon>Bacillati</taxon>
        <taxon>Actinomycetota</taxon>
        <taxon>Actinomycetes</taxon>
        <taxon>Micrococcales</taxon>
        <taxon>Microbacteriaceae</taxon>
        <taxon>Gryllotalpicola</taxon>
    </lineage>
</organism>
<evidence type="ECO:0000256" key="8">
    <source>
        <dbReference type="ARBA" id="ARBA00022833"/>
    </source>
</evidence>
<evidence type="ECO:0000256" key="3">
    <source>
        <dbReference type="ARBA" id="ARBA00022475"/>
    </source>
</evidence>
<feature type="domain" description="Peptidase M48" evidence="13">
    <location>
        <begin position="82"/>
        <end position="302"/>
    </location>
</feature>
<evidence type="ECO:0000256" key="4">
    <source>
        <dbReference type="ARBA" id="ARBA00022670"/>
    </source>
</evidence>
<dbReference type="InterPro" id="IPR022919">
    <property type="entry name" value="Pept_M48_protease_HtpX"/>
</dbReference>
<comment type="subcellular location">
    <subcellularLocation>
        <location evidence="1 12">Cell membrane</location>
        <topology evidence="1 12">Multi-pass membrane protein</topology>
    </subcellularLocation>
</comment>
<keyword evidence="4 12" id="KW-0645">Protease</keyword>
<feature type="transmembrane region" description="Helical" evidence="12">
    <location>
        <begin position="157"/>
        <end position="182"/>
    </location>
</feature>
<feature type="transmembrane region" description="Helical" evidence="12">
    <location>
        <begin position="202"/>
        <end position="222"/>
    </location>
</feature>
<keyword evidence="3 12" id="KW-1003">Cell membrane</keyword>
<evidence type="ECO:0000313" key="14">
    <source>
        <dbReference type="EMBL" id="GAA4185324.1"/>
    </source>
</evidence>
<evidence type="ECO:0000256" key="2">
    <source>
        <dbReference type="ARBA" id="ARBA00009779"/>
    </source>
</evidence>
<keyword evidence="6 12" id="KW-0479">Metal-binding</keyword>
<keyword evidence="9 12" id="KW-1133">Transmembrane helix</keyword>
<dbReference type="InterPro" id="IPR050083">
    <property type="entry name" value="HtpX_protease"/>
</dbReference>
<evidence type="ECO:0000313" key="15">
    <source>
        <dbReference type="Proteomes" id="UP001500213"/>
    </source>
</evidence>
<evidence type="ECO:0000256" key="10">
    <source>
        <dbReference type="ARBA" id="ARBA00023049"/>
    </source>
</evidence>
<feature type="active site" evidence="12">
    <location>
        <position position="143"/>
    </location>
</feature>
<evidence type="ECO:0000256" key="9">
    <source>
        <dbReference type="ARBA" id="ARBA00022989"/>
    </source>
</evidence>
<evidence type="ECO:0000256" key="7">
    <source>
        <dbReference type="ARBA" id="ARBA00022801"/>
    </source>
</evidence>
<dbReference type="HAMAP" id="MF_00188">
    <property type="entry name" value="Pept_M48_protease_HtpX"/>
    <property type="match status" value="1"/>
</dbReference>
<evidence type="ECO:0000256" key="11">
    <source>
        <dbReference type="ARBA" id="ARBA00023136"/>
    </source>
</evidence>
<feature type="transmembrane region" description="Helical" evidence="12">
    <location>
        <begin position="12"/>
        <end position="30"/>
    </location>
</feature>
<dbReference type="Gene3D" id="3.30.2010.10">
    <property type="entry name" value="Metalloproteases ('zincins'), catalytic domain"/>
    <property type="match status" value="1"/>
</dbReference>
<keyword evidence="10 12" id="KW-0482">Metalloprotease</keyword>
<comment type="similarity">
    <text evidence="2 12">Belongs to the peptidase M48B family.</text>
</comment>
<dbReference type="EC" id="3.4.24.-" evidence="12"/>
<keyword evidence="5 12" id="KW-0812">Transmembrane</keyword>
<dbReference type="RefSeq" id="WP_344773889.1">
    <property type="nucleotide sequence ID" value="NZ_BAABBX010000005.1"/>
</dbReference>